<protein>
    <submittedName>
        <fullName evidence="8">Adenosine deaminase</fullName>
    </submittedName>
</protein>
<keyword evidence="3" id="KW-0479">Metal-binding</keyword>
<dbReference type="OrthoDB" id="105475at2"/>
<dbReference type="GO" id="GO:0000034">
    <property type="term" value="F:adenine deaminase activity"/>
    <property type="evidence" value="ECO:0007669"/>
    <property type="project" value="TreeGrafter"/>
</dbReference>
<keyword evidence="4" id="KW-0378">Hydrolase</keyword>
<evidence type="ECO:0000259" key="7">
    <source>
        <dbReference type="Pfam" id="PF00962"/>
    </source>
</evidence>
<dbReference type="NCBIfam" id="TIGR01430">
    <property type="entry name" value="aden_deam"/>
    <property type="match status" value="1"/>
</dbReference>
<evidence type="ECO:0000256" key="5">
    <source>
        <dbReference type="ARBA" id="ARBA00022833"/>
    </source>
</evidence>
<evidence type="ECO:0000256" key="2">
    <source>
        <dbReference type="ARBA" id="ARBA00006676"/>
    </source>
</evidence>
<comment type="cofactor">
    <cofactor evidence="1">
        <name>Zn(2+)</name>
        <dbReference type="ChEBI" id="CHEBI:29105"/>
    </cofactor>
</comment>
<dbReference type="Proteomes" id="UP000199406">
    <property type="component" value="Unassembled WGS sequence"/>
</dbReference>
<gene>
    <name evidence="8" type="ORF">SAMN05660662_0017</name>
</gene>
<evidence type="ECO:0000256" key="6">
    <source>
        <dbReference type="SAM" id="MobiDB-lite"/>
    </source>
</evidence>
<comment type="similarity">
    <text evidence="2">Belongs to the metallo-dependent hydrolases superfamily. Adenosine and AMP deaminases family.</text>
</comment>
<feature type="compositionally biased region" description="Pro residues" evidence="6">
    <location>
        <begin position="359"/>
        <end position="372"/>
    </location>
</feature>
<dbReference type="SUPFAM" id="SSF51556">
    <property type="entry name" value="Metallo-dependent hydrolases"/>
    <property type="match status" value="1"/>
</dbReference>
<dbReference type="GO" id="GO:0043103">
    <property type="term" value="P:hypoxanthine salvage"/>
    <property type="evidence" value="ECO:0007669"/>
    <property type="project" value="TreeGrafter"/>
</dbReference>
<dbReference type="AlphaFoldDB" id="A0A1G7QUW0"/>
<dbReference type="Pfam" id="PF00962">
    <property type="entry name" value="A_deaminase"/>
    <property type="match status" value="1"/>
</dbReference>
<dbReference type="InterPro" id="IPR032466">
    <property type="entry name" value="Metal_Hydrolase"/>
</dbReference>
<dbReference type="GO" id="GO:0046872">
    <property type="term" value="F:metal ion binding"/>
    <property type="evidence" value="ECO:0007669"/>
    <property type="project" value="UniProtKB-KW"/>
</dbReference>
<dbReference type="EMBL" id="FNBT01000010">
    <property type="protein sequence ID" value="SDG02285.1"/>
    <property type="molecule type" value="Genomic_DNA"/>
</dbReference>
<dbReference type="GO" id="GO:0005829">
    <property type="term" value="C:cytosol"/>
    <property type="evidence" value="ECO:0007669"/>
    <property type="project" value="TreeGrafter"/>
</dbReference>
<evidence type="ECO:0000313" key="9">
    <source>
        <dbReference type="Proteomes" id="UP000199406"/>
    </source>
</evidence>
<dbReference type="GO" id="GO:0006146">
    <property type="term" value="P:adenine catabolic process"/>
    <property type="evidence" value="ECO:0007669"/>
    <property type="project" value="TreeGrafter"/>
</dbReference>
<dbReference type="STRING" id="1550231.SAMN05660662_0017"/>
<dbReference type="InterPro" id="IPR006330">
    <property type="entry name" value="Ado/ade_deaminase"/>
</dbReference>
<dbReference type="Gene3D" id="3.20.20.140">
    <property type="entry name" value="Metal-dependent hydrolases"/>
    <property type="match status" value="1"/>
</dbReference>
<sequence>MTDTQRRPPGYPPHSRPVPADPAVDAMVAALPKVSLHCHLIGTVAPATVVELAAKHGVPLDRGAHDLYDHGSYEDLGEFLRVLDVVGSVIRDVDDFHRVTYESLVAGGADHNVLYREIQLSPPGHPEVPYPRILEGVVAGLRDARTDSGIDARLVVGINRERSGADAVELVEQVIEHRIDEVVGIGLDYAEVNGPPGRFVEAYRLAGRAGLGRTAHSESGPPAHVLTLLDELGCSRVDHGYHVVDDPEITARCVAERIPFTCTPVSSDIGRYSGSGDGTHARIRQMVDAGLLVTIDSDDPPMFGTDPTHDYRVLAHALGYRRDQLAAFTANAVEACWLDATSKADLLRRVEAVVAATPDAPPQSLLPPPPAPDRPDLLEDSSR</sequence>
<dbReference type="RefSeq" id="WP_091770865.1">
    <property type="nucleotide sequence ID" value="NZ_FNBT01000010.1"/>
</dbReference>
<evidence type="ECO:0000256" key="4">
    <source>
        <dbReference type="ARBA" id="ARBA00022801"/>
    </source>
</evidence>
<organism evidence="8 9">
    <name type="scientific">Blastococcus aurantiacus</name>
    <dbReference type="NCBI Taxonomy" id="1550231"/>
    <lineage>
        <taxon>Bacteria</taxon>
        <taxon>Bacillati</taxon>
        <taxon>Actinomycetota</taxon>
        <taxon>Actinomycetes</taxon>
        <taxon>Geodermatophilales</taxon>
        <taxon>Geodermatophilaceae</taxon>
        <taxon>Blastococcus</taxon>
    </lineage>
</organism>
<dbReference type="PANTHER" id="PTHR43114">
    <property type="entry name" value="ADENINE DEAMINASE"/>
    <property type="match status" value="1"/>
</dbReference>
<feature type="region of interest" description="Disordered" evidence="6">
    <location>
        <begin position="357"/>
        <end position="383"/>
    </location>
</feature>
<keyword evidence="9" id="KW-1185">Reference proteome</keyword>
<dbReference type="InterPro" id="IPR001365">
    <property type="entry name" value="A_deaminase_dom"/>
</dbReference>
<feature type="domain" description="Adenosine deaminase" evidence="7">
    <location>
        <begin position="32"/>
        <end position="352"/>
    </location>
</feature>
<keyword evidence="5" id="KW-0862">Zinc</keyword>
<name>A0A1G7QUW0_9ACTN</name>
<reference evidence="9" key="1">
    <citation type="submission" date="2016-10" db="EMBL/GenBank/DDBJ databases">
        <authorList>
            <person name="Varghese N."/>
            <person name="Submissions S."/>
        </authorList>
    </citation>
    <scope>NUCLEOTIDE SEQUENCE [LARGE SCALE GENOMIC DNA]</scope>
    <source>
        <strain evidence="9">DSM 44268</strain>
    </source>
</reference>
<feature type="compositionally biased region" description="Basic and acidic residues" evidence="6">
    <location>
        <begin position="373"/>
        <end position="383"/>
    </location>
</feature>
<proteinExistence type="inferred from homology"/>
<evidence type="ECO:0000256" key="1">
    <source>
        <dbReference type="ARBA" id="ARBA00001947"/>
    </source>
</evidence>
<dbReference type="PANTHER" id="PTHR43114:SF6">
    <property type="entry name" value="ADENINE DEAMINASE"/>
    <property type="match status" value="1"/>
</dbReference>
<accession>A0A1G7QUW0</accession>
<evidence type="ECO:0000313" key="8">
    <source>
        <dbReference type="EMBL" id="SDG02285.1"/>
    </source>
</evidence>
<evidence type="ECO:0000256" key="3">
    <source>
        <dbReference type="ARBA" id="ARBA00022723"/>
    </source>
</evidence>